<dbReference type="OrthoDB" id="113323at2"/>
<proteinExistence type="predicted"/>
<evidence type="ECO:0000256" key="1">
    <source>
        <dbReference type="SAM" id="MobiDB-lite"/>
    </source>
</evidence>
<dbReference type="PROSITE" id="PS00018">
    <property type="entry name" value="EF_HAND_1"/>
    <property type="match status" value="1"/>
</dbReference>
<feature type="signal peptide" evidence="2">
    <location>
        <begin position="1"/>
        <end position="21"/>
    </location>
</feature>
<dbReference type="InterPro" id="IPR002048">
    <property type="entry name" value="EF_hand_dom"/>
</dbReference>
<feature type="compositionally biased region" description="Basic and acidic residues" evidence="1">
    <location>
        <begin position="118"/>
        <end position="137"/>
    </location>
</feature>
<reference evidence="4 5" key="1">
    <citation type="submission" date="2018-07" db="EMBL/GenBank/DDBJ databases">
        <title>a novel species of Sphingomonas isolated from the rhizosphere soil of Araceae plant.</title>
        <authorList>
            <person name="Zhiyong W."/>
            <person name="Qinglan Z."/>
            <person name="Zhiwei F."/>
            <person name="Ding X."/>
            <person name="Gejiao W."/>
            <person name="Shixue Z."/>
        </authorList>
    </citation>
    <scope>NUCLEOTIDE SEQUENCE [LARGE SCALE GENOMIC DNA]</scope>
    <source>
        <strain evidence="4 5">WZY 27</strain>
    </source>
</reference>
<dbReference type="Proteomes" id="UP000253918">
    <property type="component" value="Unassembled WGS sequence"/>
</dbReference>
<gene>
    <name evidence="4" type="ORF">DVW87_03560</name>
</gene>
<evidence type="ECO:0000256" key="2">
    <source>
        <dbReference type="SAM" id="SignalP"/>
    </source>
</evidence>
<dbReference type="RefSeq" id="WP_114686358.1">
    <property type="nucleotide sequence ID" value="NZ_QQNB01000001.1"/>
</dbReference>
<evidence type="ECO:0000259" key="3">
    <source>
        <dbReference type="PROSITE" id="PS50222"/>
    </source>
</evidence>
<organism evidence="4 5">
    <name type="scientific">Sphingomonas aracearum</name>
    <dbReference type="NCBI Taxonomy" id="2283317"/>
    <lineage>
        <taxon>Bacteria</taxon>
        <taxon>Pseudomonadati</taxon>
        <taxon>Pseudomonadota</taxon>
        <taxon>Alphaproteobacteria</taxon>
        <taxon>Sphingomonadales</taxon>
        <taxon>Sphingomonadaceae</taxon>
        <taxon>Sphingomonas</taxon>
    </lineage>
</organism>
<dbReference type="GO" id="GO:0005509">
    <property type="term" value="F:calcium ion binding"/>
    <property type="evidence" value="ECO:0007669"/>
    <property type="project" value="InterPro"/>
</dbReference>
<dbReference type="AlphaFoldDB" id="A0A369VYS2"/>
<keyword evidence="2" id="KW-0732">Signal</keyword>
<protein>
    <submittedName>
        <fullName evidence="4">EF-hand domain-containing protein</fullName>
    </submittedName>
</protein>
<evidence type="ECO:0000313" key="5">
    <source>
        <dbReference type="Proteomes" id="UP000253918"/>
    </source>
</evidence>
<feature type="compositionally biased region" description="Polar residues" evidence="1">
    <location>
        <begin position="92"/>
        <end position="101"/>
    </location>
</feature>
<dbReference type="Gene3D" id="1.10.238.10">
    <property type="entry name" value="EF-hand"/>
    <property type="match status" value="2"/>
</dbReference>
<name>A0A369VYS2_9SPHN</name>
<dbReference type="SUPFAM" id="SSF47473">
    <property type="entry name" value="EF-hand"/>
    <property type="match status" value="1"/>
</dbReference>
<dbReference type="InterPro" id="IPR011992">
    <property type="entry name" value="EF-hand-dom_pair"/>
</dbReference>
<keyword evidence="5" id="KW-1185">Reference proteome</keyword>
<feature type="domain" description="EF-hand" evidence="3">
    <location>
        <begin position="50"/>
        <end position="85"/>
    </location>
</feature>
<sequence length="150" mass="15539">MNTLVLAAALAGGLLANAAVAQDAAPQGPRGGGIMMRADANGDGKISRQEYLAQVTQRFTRRDADKDGVLSGDELAGPMRGGEGDTARTGLNRAQQRSDTNGDGKISQAEDQAAATARFDRLDTNKDGAIDAAERSAMRMPPRQGSPAGQ</sequence>
<dbReference type="InterPro" id="IPR018247">
    <property type="entry name" value="EF_Hand_1_Ca_BS"/>
</dbReference>
<feature type="chain" id="PRO_5017009009" evidence="2">
    <location>
        <begin position="22"/>
        <end position="150"/>
    </location>
</feature>
<accession>A0A369VYS2</accession>
<evidence type="ECO:0000313" key="4">
    <source>
        <dbReference type="EMBL" id="RDE06777.1"/>
    </source>
</evidence>
<feature type="region of interest" description="Disordered" evidence="1">
    <location>
        <begin position="62"/>
        <end position="150"/>
    </location>
</feature>
<comment type="caution">
    <text evidence="4">The sequence shown here is derived from an EMBL/GenBank/DDBJ whole genome shotgun (WGS) entry which is preliminary data.</text>
</comment>
<dbReference type="PROSITE" id="PS50222">
    <property type="entry name" value="EF_HAND_2"/>
    <property type="match status" value="1"/>
</dbReference>
<dbReference type="EMBL" id="QQNB01000001">
    <property type="protein sequence ID" value="RDE06777.1"/>
    <property type="molecule type" value="Genomic_DNA"/>
</dbReference>
<dbReference type="Pfam" id="PF13202">
    <property type="entry name" value="EF-hand_5"/>
    <property type="match status" value="3"/>
</dbReference>